<name>A0A0C9MFG0_9FUNG</name>
<evidence type="ECO:0000313" key="3">
    <source>
        <dbReference type="EMBL" id="GAN01802.1"/>
    </source>
</evidence>
<sequence>MSESKEHTSQDGVIDSKQQEKESIEATQDEAEQQPTWTPVWDDNAQAYYWWNTATNETTWINPDASPEEVAAAKAQAQAASAANSNPLDFLLDRIDNVVKKKLDGLDESATSSPTPVDDSSSYATPYDVYPAAEPGASSSADLYTSQAHFNARTGRFTTQADVNRLNPEMLSIEARAKRQMQNYFDVDSYTEQRNAQIHNAESGRINKKKPLTRKEVEYFKKMKKEKKSKRAREWLMQ</sequence>
<protein>
    <submittedName>
        <fullName evidence="3">WW domain protein</fullName>
    </submittedName>
</protein>
<accession>A0A0C9MFG0</accession>
<feature type="region of interest" description="Disordered" evidence="1">
    <location>
        <begin position="1"/>
        <end position="40"/>
    </location>
</feature>
<dbReference type="InterPro" id="IPR001202">
    <property type="entry name" value="WW_dom"/>
</dbReference>
<organism evidence="3">
    <name type="scientific">Mucor ambiguus</name>
    <dbReference type="NCBI Taxonomy" id="91626"/>
    <lineage>
        <taxon>Eukaryota</taxon>
        <taxon>Fungi</taxon>
        <taxon>Fungi incertae sedis</taxon>
        <taxon>Mucoromycota</taxon>
        <taxon>Mucoromycotina</taxon>
        <taxon>Mucoromycetes</taxon>
        <taxon>Mucorales</taxon>
        <taxon>Mucorineae</taxon>
        <taxon>Mucoraceae</taxon>
        <taxon>Mucor</taxon>
    </lineage>
</organism>
<keyword evidence="4" id="KW-1185">Reference proteome</keyword>
<dbReference type="Proteomes" id="UP000053815">
    <property type="component" value="Unassembled WGS sequence"/>
</dbReference>
<dbReference type="PROSITE" id="PS01159">
    <property type="entry name" value="WW_DOMAIN_1"/>
    <property type="match status" value="1"/>
</dbReference>
<gene>
    <name evidence="3" type="ORF">MAM1_0012c01237</name>
</gene>
<dbReference type="EMBL" id="DF836301">
    <property type="protein sequence ID" value="GAN01802.1"/>
    <property type="molecule type" value="Genomic_DNA"/>
</dbReference>
<dbReference type="PROSITE" id="PS50020">
    <property type="entry name" value="WW_DOMAIN_2"/>
    <property type="match status" value="1"/>
</dbReference>
<evidence type="ECO:0000256" key="1">
    <source>
        <dbReference type="SAM" id="MobiDB-lite"/>
    </source>
</evidence>
<dbReference type="AlphaFoldDB" id="A0A0C9MFG0"/>
<proteinExistence type="predicted"/>
<reference evidence="3" key="1">
    <citation type="submission" date="2014-09" db="EMBL/GenBank/DDBJ databases">
        <title>Draft genome sequence of an oleaginous Mucoromycotina fungus Mucor ambiguus NBRC6742.</title>
        <authorList>
            <person name="Takeda I."/>
            <person name="Yamane N."/>
            <person name="Morita T."/>
            <person name="Tamano K."/>
            <person name="Machida M."/>
            <person name="Baker S."/>
            <person name="Koike H."/>
        </authorList>
    </citation>
    <scope>NUCLEOTIDE SEQUENCE</scope>
    <source>
        <strain evidence="3">NBRC 6742</strain>
    </source>
</reference>
<dbReference type="Gene3D" id="2.20.70.10">
    <property type="match status" value="1"/>
</dbReference>
<feature type="domain" description="WW" evidence="2">
    <location>
        <begin position="31"/>
        <end position="65"/>
    </location>
</feature>
<feature type="region of interest" description="Disordered" evidence="1">
    <location>
        <begin position="59"/>
        <end position="86"/>
    </location>
</feature>
<evidence type="ECO:0000259" key="2">
    <source>
        <dbReference type="PROSITE" id="PS50020"/>
    </source>
</evidence>
<feature type="compositionally biased region" description="Low complexity" evidence="1">
    <location>
        <begin position="72"/>
        <end position="86"/>
    </location>
</feature>
<evidence type="ECO:0000313" key="4">
    <source>
        <dbReference type="Proteomes" id="UP000053815"/>
    </source>
</evidence>
<dbReference type="OrthoDB" id="2444812at2759"/>